<dbReference type="OrthoDB" id="6279736at2759"/>
<comment type="caution">
    <text evidence="3">The sequence shown here is derived from an EMBL/GenBank/DDBJ whole genome shotgun (WGS) entry which is preliminary data.</text>
</comment>
<evidence type="ECO:0000256" key="2">
    <source>
        <dbReference type="SAM" id="SignalP"/>
    </source>
</evidence>
<keyword evidence="4" id="KW-1185">Reference proteome</keyword>
<proteinExistence type="predicted"/>
<keyword evidence="1" id="KW-0472">Membrane</keyword>
<feature type="chain" id="PRO_5035818784" evidence="2">
    <location>
        <begin position="18"/>
        <end position="145"/>
    </location>
</feature>
<dbReference type="Proteomes" id="UP000822476">
    <property type="component" value="Unassembled WGS sequence"/>
</dbReference>
<evidence type="ECO:0000313" key="4">
    <source>
        <dbReference type="Proteomes" id="UP000822476"/>
    </source>
</evidence>
<keyword evidence="1" id="KW-0812">Transmembrane</keyword>
<feature type="transmembrane region" description="Helical" evidence="1">
    <location>
        <begin position="76"/>
        <end position="96"/>
    </location>
</feature>
<evidence type="ECO:0000256" key="1">
    <source>
        <dbReference type="SAM" id="Phobius"/>
    </source>
</evidence>
<gene>
    <name evidence="3" type="ORF">EG68_05781</name>
</gene>
<reference evidence="3" key="1">
    <citation type="submission" date="2019-07" db="EMBL/GenBank/DDBJ databases">
        <title>Annotation for the trematode Paragonimus miyazaki's.</title>
        <authorList>
            <person name="Choi Y.-J."/>
        </authorList>
    </citation>
    <scope>NUCLEOTIDE SEQUENCE</scope>
    <source>
        <strain evidence="3">Japan</strain>
    </source>
</reference>
<organism evidence="3 4">
    <name type="scientific">Paragonimus skrjabini miyazakii</name>
    <dbReference type="NCBI Taxonomy" id="59628"/>
    <lineage>
        <taxon>Eukaryota</taxon>
        <taxon>Metazoa</taxon>
        <taxon>Spiralia</taxon>
        <taxon>Lophotrochozoa</taxon>
        <taxon>Platyhelminthes</taxon>
        <taxon>Trematoda</taxon>
        <taxon>Digenea</taxon>
        <taxon>Plagiorchiida</taxon>
        <taxon>Troglotremata</taxon>
        <taxon>Troglotrematidae</taxon>
        <taxon>Paragonimus</taxon>
    </lineage>
</organism>
<name>A0A8S9Z3H3_9TREM</name>
<sequence length="145" mass="16397">MMLHCLLLTLHTLVVLAVSIVLTIGGALLMWNESIGARALSFNPQYTILWQSTNAEELVYKAFRNLLQLVAPAGQTYFITGIILIIFCLAALYGLLRKADIFVIIVSLLQTHFCIRLSQIFSTMNLLSCLIHIHRRPAFYPRDSF</sequence>
<dbReference type="EMBL" id="JTDE01002224">
    <property type="protein sequence ID" value="KAF7257667.1"/>
    <property type="molecule type" value="Genomic_DNA"/>
</dbReference>
<keyword evidence="2" id="KW-0732">Signal</keyword>
<dbReference type="AlphaFoldDB" id="A0A8S9Z3H3"/>
<protein>
    <submittedName>
        <fullName evidence="3">Uncharacterized protein</fullName>
    </submittedName>
</protein>
<keyword evidence="1" id="KW-1133">Transmembrane helix</keyword>
<accession>A0A8S9Z3H3</accession>
<feature type="signal peptide" evidence="2">
    <location>
        <begin position="1"/>
        <end position="17"/>
    </location>
</feature>
<evidence type="ECO:0000313" key="3">
    <source>
        <dbReference type="EMBL" id="KAF7257667.1"/>
    </source>
</evidence>